<accession>A0A917IJE3</accession>
<keyword evidence="1" id="KW-0472">Membrane</keyword>
<dbReference type="Gene3D" id="3.60.10.10">
    <property type="entry name" value="Endonuclease/exonuclease/phosphatase"/>
    <property type="match status" value="1"/>
</dbReference>
<evidence type="ECO:0000259" key="2">
    <source>
        <dbReference type="Pfam" id="PF03372"/>
    </source>
</evidence>
<keyword evidence="1" id="KW-0812">Transmembrane</keyword>
<dbReference type="EMBL" id="BMJY01000018">
    <property type="protein sequence ID" value="GGH49567.1"/>
    <property type="molecule type" value="Genomic_DNA"/>
</dbReference>
<dbReference type="AlphaFoldDB" id="A0A917IJE3"/>
<protein>
    <submittedName>
        <fullName evidence="3">Endonuclease</fullName>
    </submittedName>
</protein>
<keyword evidence="3" id="KW-0378">Hydrolase</keyword>
<keyword evidence="3" id="KW-0540">Nuclease</keyword>
<comment type="caution">
    <text evidence="3">The sequence shown here is derived from an EMBL/GenBank/DDBJ whole genome shotgun (WGS) entry which is preliminary data.</text>
</comment>
<organism evidence="3 4">
    <name type="scientific">Microbacterium album</name>
    <dbReference type="NCBI Taxonomy" id="2053191"/>
    <lineage>
        <taxon>Bacteria</taxon>
        <taxon>Bacillati</taxon>
        <taxon>Actinomycetota</taxon>
        <taxon>Actinomycetes</taxon>
        <taxon>Micrococcales</taxon>
        <taxon>Microbacteriaceae</taxon>
        <taxon>Microbacterium</taxon>
    </lineage>
</organism>
<dbReference type="RefSeq" id="WP_188756912.1">
    <property type="nucleotide sequence ID" value="NZ_BMJY01000018.1"/>
</dbReference>
<gene>
    <name evidence="3" type="ORF">GCM10010921_27770</name>
</gene>
<evidence type="ECO:0000256" key="1">
    <source>
        <dbReference type="SAM" id="Phobius"/>
    </source>
</evidence>
<reference evidence="3" key="2">
    <citation type="submission" date="2020-09" db="EMBL/GenBank/DDBJ databases">
        <authorList>
            <person name="Sun Q."/>
            <person name="Zhou Y."/>
        </authorList>
    </citation>
    <scope>NUCLEOTIDE SEQUENCE</scope>
    <source>
        <strain evidence="3">CGMCC 1.15794</strain>
    </source>
</reference>
<keyword evidence="1" id="KW-1133">Transmembrane helix</keyword>
<reference evidence="3" key="1">
    <citation type="journal article" date="2014" name="Int. J. Syst. Evol. Microbiol.">
        <title>Complete genome sequence of Corynebacterium casei LMG S-19264T (=DSM 44701T), isolated from a smear-ripened cheese.</title>
        <authorList>
            <consortium name="US DOE Joint Genome Institute (JGI-PGF)"/>
            <person name="Walter F."/>
            <person name="Albersmeier A."/>
            <person name="Kalinowski J."/>
            <person name="Ruckert C."/>
        </authorList>
    </citation>
    <scope>NUCLEOTIDE SEQUENCE</scope>
    <source>
        <strain evidence="3">CGMCC 1.15794</strain>
    </source>
</reference>
<evidence type="ECO:0000313" key="4">
    <source>
        <dbReference type="Proteomes" id="UP000657592"/>
    </source>
</evidence>
<dbReference type="InterPro" id="IPR005135">
    <property type="entry name" value="Endo/exonuclease/phosphatase"/>
</dbReference>
<dbReference type="InterPro" id="IPR036691">
    <property type="entry name" value="Endo/exonu/phosph_ase_sf"/>
</dbReference>
<dbReference type="SUPFAM" id="SSF56219">
    <property type="entry name" value="DNase I-like"/>
    <property type="match status" value="1"/>
</dbReference>
<name>A0A917IJE3_9MICO</name>
<dbReference type="Proteomes" id="UP000657592">
    <property type="component" value="Unassembled WGS sequence"/>
</dbReference>
<keyword evidence="3" id="KW-0255">Endonuclease</keyword>
<keyword evidence="4" id="KW-1185">Reference proteome</keyword>
<proteinExistence type="predicted"/>
<feature type="transmembrane region" description="Helical" evidence="1">
    <location>
        <begin position="67"/>
        <end position="88"/>
    </location>
</feature>
<dbReference type="GO" id="GO:0004519">
    <property type="term" value="F:endonuclease activity"/>
    <property type="evidence" value="ECO:0007669"/>
    <property type="project" value="UniProtKB-KW"/>
</dbReference>
<feature type="domain" description="Endonuclease/exonuclease/phosphatase" evidence="2">
    <location>
        <begin position="106"/>
        <end position="331"/>
    </location>
</feature>
<evidence type="ECO:0000313" key="3">
    <source>
        <dbReference type="EMBL" id="GGH49567.1"/>
    </source>
</evidence>
<feature type="transmembrane region" description="Helical" evidence="1">
    <location>
        <begin position="34"/>
        <end position="60"/>
    </location>
</feature>
<dbReference type="Pfam" id="PF03372">
    <property type="entry name" value="Exo_endo_phos"/>
    <property type="match status" value="1"/>
</dbReference>
<sequence length="342" mass="35808">MLRLLGFLTAALFAVATAAVTWPQFFRLEQTAPFAQIVSLRGVMVAGFAGLTLVFLLFAIARPLRGFAMVMALVSAVGAIAGGVTLGMRGYGASLPAATDTSIRVMTWNTAGEATGAYDIAQTAVAMDADIVALPETAERVGTEVAVQMRELGRPMWVHHVQYNKEIELGPHSWVTTILISPELGDYAVIPSSDDGSSNTQLLPSAVVMPVDGTGPTVVAVHAVAPRPAYMDVWQQDLRWIADQCPAGANVIVAGDFNATLDHMASLGLGGGDLGYCRDAAATTGNGAIGTWPTDVPALLSAPIDHVMHSEHWEATGSVVLTNLDGAGSDHRPLVVQLEPVG</sequence>